<proteinExistence type="predicted"/>
<organism evidence="2 3">
    <name type="scientific">Mycobacterium paraense</name>
    <dbReference type="NCBI Taxonomy" id="767916"/>
    <lineage>
        <taxon>Bacteria</taxon>
        <taxon>Bacillati</taxon>
        <taxon>Actinomycetota</taxon>
        <taxon>Actinomycetes</taxon>
        <taxon>Mycobacteriales</taxon>
        <taxon>Mycobacteriaceae</taxon>
        <taxon>Mycobacterium</taxon>
        <taxon>Mycobacterium simiae complex</taxon>
    </lineage>
</organism>
<dbReference type="AlphaFoldDB" id="A0A1X2A6Z8"/>
<evidence type="ECO:0000259" key="1">
    <source>
        <dbReference type="Pfam" id="PF00934"/>
    </source>
</evidence>
<accession>A0A1X2A6Z8</accession>
<name>A0A1X2A6Z8_9MYCO</name>
<evidence type="ECO:0000313" key="3">
    <source>
        <dbReference type="Proteomes" id="UP000193285"/>
    </source>
</evidence>
<feature type="domain" description="PE" evidence="1">
    <location>
        <begin position="3"/>
        <end position="75"/>
    </location>
</feature>
<dbReference type="InterPro" id="IPR000084">
    <property type="entry name" value="PE-PGRS_N"/>
</dbReference>
<dbReference type="Pfam" id="PF00934">
    <property type="entry name" value="PE"/>
    <property type="match status" value="1"/>
</dbReference>
<dbReference type="Proteomes" id="UP000193285">
    <property type="component" value="Unassembled WGS sequence"/>
</dbReference>
<dbReference type="InterPro" id="IPR038332">
    <property type="entry name" value="PPE_sf"/>
</dbReference>
<dbReference type="STRING" id="767916.AWB91_10135"/>
<dbReference type="SUPFAM" id="SSF140459">
    <property type="entry name" value="PE/PPE dimer-like"/>
    <property type="match status" value="1"/>
</dbReference>
<gene>
    <name evidence="2" type="ORF">AWB90_17890</name>
</gene>
<evidence type="ECO:0000313" key="2">
    <source>
        <dbReference type="EMBL" id="ORW43034.1"/>
    </source>
</evidence>
<protein>
    <recommendedName>
        <fullName evidence="1">PE domain-containing protein</fullName>
    </recommendedName>
</protein>
<dbReference type="EMBL" id="LQPN01000059">
    <property type="protein sequence ID" value="ORW43034.1"/>
    <property type="molecule type" value="Genomic_DNA"/>
</dbReference>
<comment type="caution">
    <text evidence="2">The sequence shown here is derived from an EMBL/GenBank/DDBJ whole genome shotgun (WGS) entry which is preliminary data.</text>
</comment>
<reference evidence="2 3" key="1">
    <citation type="journal article" date="2015" name="Emerg. Microbes Infect.">
        <title>Characterization of 17 strains belonging to the Mycobacterium simiae complex and description of Mycobacterium paraense sp. nov.</title>
        <authorList>
            <person name="Fusco da Costa A.R."/>
            <person name="Fedrizzi T."/>
            <person name="Lopes M.L."/>
            <person name="Pecorari M."/>
            <person name="Oliveira da Costa W.L."/>
            <person name="Giacobazzi E."/>
            <person name="da Costa Bahia J.R."/>
            <person name="De Sanctis V."/>
            <person name="Batista Lima K.V."/>
            <person name="Bertorelli R."/>
            <person name="Grottola A."/>
            <person name="Fabio A."/>
            <person name="Mariottini A."/>
            <person name="Ferretti P."/>
            <person name="Di Leva F."/>
            <person name="Fregni Serpini G."/>
            <person name="Tagliazucchi S."/>
            <person name="Rumpianesi F."/>
            <person name="Jousson O."/>
            <person name="Segata N."/>
            <person name="Tortoli E."/>
        </authorList>
    </citation>
    <scope>NUCLEOTIDE SEQUENCE [LARGE SCALE GENOMIC DNA]</scope>
    <source>
        <strain evidence="2 3">IEC33</strain>
    </source>
</reference>
<dbReference type="Gene3D" id="1.10.287.850">
    <property type="entry name" value="HP0062-like domain"/>
    <property type="match status" value="1"/>
</dbReference>
<sequence>MSHLGSTLDIARLTAAEPTVSLLPAAADEVSAGIASVMSTHAAAFQAIAQSASSFHQQFAHNLTAASVSYSGAESGIAATLTPTFLTLPQFFQAVTSDLAASAGNFVHSFGAFPNLAWDQLGRVADDVVLILFFPITYPLTAISVFAIEAVLDAVINGLTA</sequence>